<comment type="caution">
    <text evidence="1">The sequence shown here is derived from an EMBL/GenBank/DDBJ whole genome shotgun (WGS) entry which is preliminary data.</text>
</comment>
<name>A0A1Q8I3M8_9ACTO</name>
<accession>A0A1Q8I3M8</accession>
<dbReference type="Gene3D" id="3.20.20.70">
    <property type="entry name" value="Aldolase class I"/>
    <property type="match status" value="1"/>
</dbReference>
<dbReference type="RefSeq" id="WP_075248334.1">
    <property type="nucleotide sequence ID" value="NZ_MSGO01000006.1"/>
</dbReference>
<dbReference type="AlphaFoldDB" id="A0A1Q8I3M8"/>
<dbReference type="Pfam" id="PF14885">
    <property type="entry name" value="GHL15"/>
    <property type="match status" value="1"/>
</dbReference>
<dbReference type="Proteomes" id="UP000185736">
    <property type="component" value="Unassembled WGS sequence"/>
</dbReference>
<evidence type="ECO:0000313" key="1">
    <source>
        <dbReference type="EMBL" id="OLL15716.1"/>
    </source>
</evidence>
<gene>
    <name evidence="1" type="ORF">BKH32_01665</name>
</gene>
<proteinExistence type="predicted"/>
<dbReference type="InterPro" id="IPR029455">
    <property type="entry name" value="GHL15"/>
</dbReference>
<sequence length="369" mass="39985">MRSSTGGVGAWIRYGNPLEPGELDFAIAHYRAAILQPWETEAAARLKEARPDMTVLAYRCLSSTRDFEPDSMRASGLSYREALRRGWLARRDNGDLVEWNTYPGHFQARVWDPDYRARWVEEVCQATAETAFDGVMADNDVFDDYYGLDLPLDGIADTAALRAELNIFVDQAGAGLNGVGKILIPNVAEARREPGRWERHSAWGGGFDECWLGWGDHHLFDEATALAQIHELRGPGLSIVRTPDGGDGGSMSGARTSPGLYGLAAFWVFGGGEGAYTATGHDDYSRTPWFPALDADLGRPLGRPRRTSGAWVREFEGGVAAVALGEEGGGTVRLPAGLRSPGPTGDPDGEALALEVRLSAHRGMIALRA</sequence>
<organism evidence="1 2">
    <name type="scientific">Actinomyces oris</name>
    <dbReference type="NCBI Taxonomy" id="544580"/>
    <lineage>
        <taxon>Bacteria</taxon>
        <taxon>Bacillati</taxon>
        <taxon>Actinomycetota</taxon>
        <taxon>Actinomycetes</taxon>
        <taxon>Actinomycetales</taxon>
        <taxon>Actinomycetaceae</taxon>
        <taxon>Actinomyces</taxon>
    </lineage>
</organism>
<dbReference type="EMBL" id="MSGO01000006">
    <property type="protein sequence ID" value="OLL15716.1"/>
    <property type="molecule type" value="Genomic_DNA"/>
</dbReference>
<protein>
    <submittedName>
        <fullName evidence="1">Uncharacterized protein</fullName>
    </submittedName>
</protein>
<evidence type="ECO:0000313" key="2">
    <source>
        <dbReference type="Proteomes" id="UP000185736"/>
    </source>
</evidence>
<dbReference type="InterPro" id="IPR013785">
    <property type="entry name" value="Aldolase_TIM"/>
</dbReference>
<reference evidence="1 2" key="1">
    <citation type="submission" date="2016-12" db="EMBL/GenBank/DDBJ databases">
        <title>Genomic comparison of strains in the 'Actinomyces naeslundii' group.</title>
        <authorList>
            <person name="Mughal S.R."/>
            <person name="Do T."/>
            <person name="Gilbert S.C."/>
            <person name="Witherden E.A."/>
            <person name="Didelot X."/>
            <person name="Beighton D."/>
        </authorList>
    </citation>
    <scope>NUCLEOTIDE SEQUENCE [LARGE SCALE GENOMIC DNA]</scope>
    <source>
        <strain evidence="1 2">S64C</strain>
    </source>
</reference>